<reference evidence="1" key="1">
    <citation type="submission" date="2021-03" db="EMBL/GenBank/DDBJ databases">
        <title>Antimicrobial resistance genes in bacteria isolated from Japanese honey, and their potential for conferring macrolide and lincosamide resistance in the American foulbrood pathogen Paenibacillus larvae.</title>
        <authorList>
            <person name="Okamoto M."/>
            <person name="Kumagai M."/>
            <person name="Kanamori H."/>
            <person name="Takamatsu D."/>
        </authorList>
    </citation>
    <scope>NUCLEOTIDE SEQUENCE</scope>
    <source>
        <strain evidence="1">J41TS4</strain>
    </source>
</reference>
<dbReference type="InterPro" id="IPR027417">
    <property type="entry name" value="P-loop_NTPase"/>
</dbReference>
<keyword evidence="2" id="KW-1185">Reference proteome</keyword>
<dbReference type="RefSeq" id="WP_301626016.1">
    <property type="nucleotide sequence ID" value="NZ_BORS01000004.1"/>
</dbReference>
<name>A0A920CIJ1_9BACL</name>
<protein>
    <submittedName>
        <fullName evidence="1">Topology modulation protein</fullName>
    </submittedName>
</protein>
<dbReference type="EMBL" id="BORS01000004">
    <property type="protein sequence ID" value="GIO41681.1"/>
    <property type="molecule type" value="Genomic_DNA"/>
</dbReference>
<accession>A0A920CIJ1</accession>
<evidence type="ECO:0000313" key="1">
    <source>
        <dbReference type="EMBL" id="GIO41681.1"/>
    </source>
</evidence>
<dbReference type="SUPFAM" id="SSF52540">
    <property type="entry name" value="P-loop containing nucleoside triphosphate hydrolases"/>
    <property type="match status" value="1"/>
</dbReference>
<dbReference type="PANTHER" id="PTHR37816:SF3">
    <property type="entry name" value="MODULATES DNA TOPOLOGY"/>
    <property type="match status" value="1"/>
</dbReference>
<dbReference type="AlphaFoldDB" id="A0A920CIJ1"/>
<dbReference type="NCBIfam" id="NF005994">
    <property type="entry name" value="PRK08118.1"/>
    <property type="match status" value="1"/>
</dbReference>
<sequence>MSRIMIIGSGGAGKSTLARQLGEILDWPVYHLDTYYWKPGWVPTPNEEWDVFLEELVQEEKWIMDGNYGRTLDIRLKQANVIILLDFSKWITVYRVLKRRVMYQGKSRPDMNEGCPESLDLDFVKWVWSFRKTKLPGIMEKIQQHKDKNVIILKSPKEVRRFLAHAGELKR</sequence>
<organism evidence="1 2">
    <name type="scientific">Paenibacillus apis</name>
    <dbReference type="NCBI Taxonomy" id="1792174"/>
    <lineage>
        <taxon>Bacteria</taxon>
        <taxon>Bacillati</taxon>
        <taxon>Bacillota</taxon>
        <taxon>Bacilli</taxon>
        <taxon>Bacillales</taxon>
        <taxon>Paenibacillaceae</taxon>
        <taxon>Paenibacillus</taxon>
    </lineage>
</organism>
<evidence type="ECO:0000313" key="2">
    <source>
        <dbReference type="Proteomes" id="UP000678895"/>
    </source>
</evidence>
<dbReference type="Gene3D" id="3.40.50.300">
    <property type="entry name" value="P-loop containing nucleotide triphosphate hydrolases"/>
    <property type="match status" value="1"/>
</dbReference>
<gene>
    <name evidence="1" type="primary">flaR</name>
    <name evidence="1" type="ORF">J41TS4_14390</name>
</gene>
<dbReference type="PANTHER" id="PTHR37816">
    <property type="entry name" value="YALI0E33011P"/>
    <property type="match status" value="1"/>
</dbReference>
<proteinExistence type="predicted"/>
<comment type="caution">
    <text evidence="1">The sequence shown here is derived from an EMBL/GenBank/DDBJ whole genome shotgun (WGS) entry which is preliminary data.</text>
</comment>
<dbReference type="InterPro" id="IPR052922">
    <property type="entry name" value="Cytidylate_Kinase-2"/>
</dbReference>
<dbReference type="Proteomes" id="UP000678895">
    <property type="component" value="Unassembled WGS sequence"/>
</dbReference>